<dbReference type="EMBL" id="JAKOGI010000001">
    <property type="protein sequence ID" value="KAJ8453113.1"/>
    <property type="molecule type" value="Genomic_DNA"/>
</dbReference>
<dbReference type="InterPro" id="IPR008587">
    <property type="entry name" value="FPP_plant"/>
</dbReference>
<reference evidence="5" key="1">
    <citation type="submission" date="2022-04" db="EMBL/GenBank/DDBJ databases">
        <title>Carnegiea gigantea Genome sequencing and assembly v2.</title>
        <authorList>
            <person name="Copetti D."/>
            <person name="Sanderson M.J."/>
            <person name="Burquez A."/>
            <person name="Wojciechowski M.F."/>
        </authorList>
    </citation>
    <scope>NUCLEOTIDE SEQUENCE</scope>
    <source>
        <strain evidence="5">SGP5-SGP5p</strain>
        <tissue evidence="5">Aerial part</tissue>
    </source>
</reference>
<feature type="coiled-coil region" evidence="3">
    <location>
        <begin position="28"/>
        <end position="111"/>
    </location>
</feature>
<dbReference type="Gene3D" id="1.10.287.1490">
    <property type="match status" value="1"/>
</dbReference>
<evidence type="ECO:0000313" key="6">
    <source>
        <dbReference type="Proteomes" id="UP001153076"/>
    </source>
</evidence>
<feature type="coiled-coil region" evidence="3">
    <location>
        <begin position="159"/>
        <end position="228"/>
    </location>
</feature>
<dbReference type="PANTHER" id="PTHR31580">
    <property type="entry name" value="FILAMENT-LIKE PLANT PROTEIN 4"/>
    <property type="match status" value="1"/>
</dbReference>
<accession>A0A9Q1L0U3</accession>
<organism evidence="5 6">
    <name type="scientific">Carnegiea gigantea</name>
    <dbReference type="NCBI Taxonomy" id="171969"/>
    <lineage>
        <taxon>Eukaryota</taxon>
        <taxon>Viridiplantae</taxon>
        <taxon>Streptophyta</taxon>
        <taxon>Embryophyta</taxon>
        <taxon>Tracheophyta</taxon>
        <taxon>Spermatophyta</taxon>
        <taxon>Magnoliopsida</taxon>
        <taxon>eudicotyledons</taxon>
        <taxon>Gunneridae</taxon>
        <taxon>Pentapetalae</taxon>
        <taxon>Caryophyllales</taxon>
        <taxon>Cactineae</taxon>
        <taxon>Cactaceae</taxon>
        <taxon>Cactoideae</taxon>
        <taxon>Echinocereeae</taxon>
        <taxon>Carnegiea</taxon>
    </lineage>
</organism>
<keyword evidence="6" id="KW-1185">Reference proteome</keyword>
<evidence type="ECO:0000313" key="5">
    <source>
        <dbReference type="EMBL" id="KAJ8453113.1"/>
    </source>
</evidence>
<proteinExistence type="inferred from homology"/>
<evidence type="ECO:0000256" key="2">
    <source>
        <dbReference type="ARBA" id="ARBA00023054"/>
    </source>
</evidence>
<comment type="caution">
    <text evidence="5">The sequence shown here is derived from an EMBL/GenBank/DDBJ whole genome shotgun (WGS) entry which is preliminary data.</text>
</comment>
<comment type="similarity">
    <text evidence="1">Belongs to the FPP family.</text>
</comment>
<dbReference type="Proteomes" id="UP001153076">
    <property type="component" value="Unassembled WGS sequence"/>
</dbReference>
<evidence type="ECO:0000256" key="1">
    <source>
        <dbReference type="ARBA" id="ARBA00005921"/>
    </source>
</evidence>
<evidence type="ECO:0000256" key="3">
    <source>
        <dbReference type="SAM" id="Coils"/>
    </source>
</evidence>
<evidence type="ECO:0000256" key="4">
    <source>
        <dbReference type="SAM" id="MobiDB-lite"/>
    </source>
</evidence>
<feature type="coiled-coil region" evidence="3">
    <location>
        <begin position="696"/>
        <end position="765"/>
    </location>
</feature>
<feature type="region of interest" description="Disordered" evidence="4">
    <location>
        <begin position="971"/>
        <end position="1002"/>
    </location>
</feature>
<feature type="compositionally biased region" description="Basic residues" evidence="4">
    <location>
        <begin position="984"/>
        <end position="993"/>
    </location>
</feature>
<dbReference type="AlphaFoldDB" id="A0A9Q1L0U3"/>
<sequence>MTDNKSWLWRKRSSEKSIVITDKVDLTSKGNEEEIHVLLAEKAELERDLRDLSNKLSSALSECDAKDELAKKHAKTAQEALAGWEKAEAKALSLKQELDEALKQREICEERTSHLDAALKECMQQLRFIREDQEKRIHDVLLKASKELEETKMFLGEKLAESDKRIAKLTADNSQLNNMAVLKEQVIEDLTQQRAKAEADLDALVARLEGLEKENNSLRYEVRILEKEVDIRNEEREFNRRSADAVHKQHLENVKKIAKLESECQRLRVLVRKRLPGPASLAKMKSEVDILQRDSVGIRRKKSNSNLGNLLLDYEVDNYLDSPGKRINILTEKICTLEEENNSLREALQQKLNELQVSRNMYAKTASTLSQVETQLEESPKGRIVGDTRRNSLVSHGLSLSSMSDAGSDGKASCAGSWASALISELEHFRDGKDKVALPPKSSVRISDINHFMDDFAEMEKLALVCVDKPIEYSSPTKNESSLASLAETTGKELALVSSAIDACGATVTRNRQLPSKMSESVSKLIEIIEGINLSSQACDGLENLSGKNGSYCAHKNVEIPTGYTVRVLQWKTSDLASVLHRFLRACVDLLNGKVDFEMFTEELTYALDWIISHCFSLQAVSGMKDEIKKQLDWDETRSESEVESGISGTGQISDAAKIFALKQQLQRAANGHHSETHCDLNAEGKSDYLARNAGSAKHELELQSLKNDCESLRTELQRSESIVASLQFELEALKHSKTMADDQLENYKMRMEDLDSQLSVVKSELHDAGQKFASLEAQFKEKGNFCEELEAKCLDLQRQLESIFTFTCLRYPNAKQIADFRVTRIDSLEHVEQDEKQLRTEQELSAASEKLAECQETILYLGKQLRALASSRDTVVSDKFISTPTNTNTSIIIKPTNPTPLSEKKLTSHRSSLLDKMLAEDDEAEQLGSPKTKEVICPKDFGYVPTKEYVTGKKYNGEITVGPLAIVPSKKKHTSSGGLIKKLLWRRKRGNSKKMPLPFGA</sequence>
<keyword evidence="2 3" id="KW-0175">Coiled coil</keyword>
<gene>
    <name evidence="5" type="ORF">Cgig2_007997</name>
</gene>
<dbReference type="Pfam" id="PF05911">
    <property type="entry name" value="FPP"/>
    <property type="match status" value="2"/>
</dbReference>
<dbReference type="PANTHER" id="PTHR31580:SF22">
    <property type="entry name" value="FILAMENT-LIKE PLANT PROTEIN 7"/>
    <property type="match status" value="1"/>
</dbReference>
<dbReference type="OrthoDB" id="1917992at2759"/>
<name>A0A9Q1L0U3_9CARY</name>
<evidence type="ECO:0008006" key="7">
    <source>
        <dbReference type="Google" id="ProtNLM"/>
    </source>
</evidence>
<protein>
    <recommendedName>
        <fullName evidence="7">Filament-like plant protein 7</fullName>
    </recommendedName>
</protein>